<feature type="region of interest" description="Disordered" evidence="1">
    <location>
        <begin position="1"/>
        <end position="80"/>
    </location>
</feature>
<proteinExistence type="predicted"/>
<gene>
    <name evidence="2" type="ORF">SKAU_G00119560</name>
</gene>
<evidence type="ECO:0000313" key="3">
    <source>
        <dbReference type="Proteomes" id="UP001152622"/>
    </source>
</evidence>
<keyword evidence="3" id="KW-1185">Reference proteome</keyword>
<evidence type="ECO:0000313" key="2">
    <source>
        <dbReference type="EMBL" id="KAJ8363125.1"/>
    </source>
</evidence>
<accession>A0A9Q1J2D4</accession>
<name>A0A9Q1J2D4_SYNKA</name>
<dbReference type="AlphaFoldDB" id="A0A9Q1J2D4"/>
<protein>
    <submittedName>
        <fullName evidence="2">Uncharacterized protein</fullName>
    </submittedName>
</protein>
<sequence length="88" mass="9588">MRTEPKRAVTERSEEPESRNADRNAAPFSSSADLGGRRRQTGLLMGNGFGFPSPKTGPSTRREGVSTTNSLQSEECRQHGDIQVLLAL</sequence>
<dbReference type="EMBL" id="JAINUF010000004">
    <property type="protein sequence ID" value="KAJ8363125.1"/>
    <property type="molecule type" value="Genomic_DNA"/>
</dbReference>
<evidence type="ECO:0000256" key="1">
    <source>
        <dbReference type="SAM" id="MobiDB-lite"/>
    </source>
</evidence>
<comment type="caution">
    <text evidence="2">The sequence shown here is derived from an EMBL/GenBank/DDBJ whole genome shotgun (WGS) entry which is preliminary data.</text>
</comment>
<dbReference type="Proteomes" id="UP001152622">
    <property type="component" value="Chromosome 4"/>
</dbReference>
<organism evidence="2 3">
    <name type="scientific">Synaphobranchus kaupii</name>
    <name type="common">Kaup's arrowtooth eel</name>
    <dbReference type="NCBI Taxonomy" id="118154"/>
    <lineage>
        <taxon>Eukaryota</taxon>
        <taxon>Metazoa</taxon>
        <taxon>Chordata</taxon>
        <taxon>Craniata</taxon>
        <taxon>Vertebrata</taxon>
        <taxon>Euteleostomi</taxon>
        <taxon>Actinopterygii</taxon>
        <taxon>Neopterygii</taxon>
        <taxon>Teleostei</taxon>
        <taxon>Anguilliformes</taxon>
        <taxon>Synaphobranchidae</taxon>
        <taxon>Synaphobranchus</taxon>
    </lineage>
</organism>
<reference evidence="2" key="1">
    <citation type="journal article" date="2023" name="Science">
        <title>Genome structures resolve the early diversification of teleost fishes.</title>
        <authorList>
            <person name="Parey E."/>
            <person name="Louis A."/>
            <person name="Montfort J."/>
            <person name="Bouchez O."/>
            <person name="Roques C."/>
            <person name="Iampietro C."/>
            <person name="Lluch J."/>
            <person name="Castinel A."/>
            <person name="Donnadieu C."/>
            <person name="Desvignes T."/>
            <person name="Floi Bucao C."/>
            <person name="Jouanno E."/>
            <person name="Wen M."/>
            <person name="Mejri S."/>
            <person name="Dirks R."/>
            <person name="Jansen H."/>
            <person name="Henkel C."/>
            <person name="Chen W.J."/>
            <person name="Zahm M."/>
            <person name="Cabau C."/>
            <person name="Klopp C."/>
            <person name="Thompson A.W."/>
            <person name="Robinson-Rechavi M."/>
            <person name="Braasch I."/>
            <person name="Lecointre G."/>
            <person name="Bobe J."/>
            <person name="Postlethwait J.H."/>
            <person name="Berthelot C."/>
            <person name="Roest Crollius H."/>
            <person name="Guiguen Y."/>
        </authorList>
    </citation>
    <scope>NUCLEOTIDE SEQUENCE</scope>
    <source>
        <strain evidence="2">WJC10195</strain>
    </source>
</reference>
<feature type="compositionally biased region" description="Basic and acidic residues" evidence="1">
    <location>
        <begin position="1"/>
        <end position="22"/>
    </location>
</feature>